<comment type="caution">
    <text evidence="2">The sequence shown here is derived from an EMBL/GenBank/DDBJ whole genome shotgun (WGS) entry which is preliminary data.</text>
</comment>
<dbReference type="OrthoDB" id="7855297at2"/>
<accession>A0A4R7P422</accession>
<evidence type="ECO:0008006" key="4">
    <source>
        <dbReference type="Google" id="ProtNLM"/>
    </source>
</evidence>
<organism evidence="2 3">
    <name type="scientific">Panacagrimonas perspica</name>
    <dbReference type="NCBI Taxonomy" id="381431"/>
    <lineage>
        <taxon>Bacteria</taxon>
        <taxon>Pseudomonadati</taxon>
        <taxon>Pseudomonadota</taxon>
        <taxon>Gammaproteobacteria</taxon>
        <taxon>Nevskiales</taxon>
        <taxon>Nevskiaceae</taxon>
        <taxon>Panacagrimonas</taxon>
    </lineage>
</organism>
<dbReference type="SUPFAM" id="SSF52540">
    <property type="entry name" value="P-loop containing nucleoside triphosphate hydrolases"/>
    <property type="match status" value="1"/>
</dbReference>
<protein>
    <recommendedName>
        <fullName evidence="4">Sulfotransferase family protein</fullName>
    </recommendedName>
</protein>
<name>A0A4R7P422_9GAMM</name>
<dbReference type="Gene3D" id="3.40.50.300">
    <property type="entry name" value="P-loop containing nucleotide triphosphate hydrolases"/>
    <property type="match status" value="1"/>
</dbReference>
<evidence type="ECO:0000313" key="3">
    <source>
        <dbReference type="Proteomes" id="UP000295341"/>
    </source>
</evidence>
<dbReference type="InterPro" id="IPR027417">
    <property type="entry name" value="P-loop_NTPase"/>
</dbReference>
<dbReference type="RefSeq" id="WP_133882057.1">
    <property type="nucleotide sequence ID" value="NZ_MWIN01000037.1"/>
</dbReference>
<dbReference type="EMBL" id="SOBT01000009">
    <property type="protein sequence ID" value="TDU28515.1"/>
    <property type="molecule type" value="Genomic_DNA"/>
</dbReference>
<dbReference type="PANTHER" id="PTHR36978:SF4">
    <property type="entry name" value="P-LOOP CONTAINING NUCLEOSIDE TRIPHOSPHATE HYDROLASE PROTEIN"/>
    <property type="match status" value="1"/>
</dbReference>
<dbReference type="Proteomes" id="UP000295341">
    <property type="component" value="Unassembled WGS sequence"/>
</dbReference>
<reference evidence="2 3" key="1">
    <citation type="submission" date="2019-03" db="EMBL/GenBank/DDBJ databases">
        <title>Genomic Encyclopedia of Type Strains, Phase IV (KMG-IV): sequencing the most valuable type-strain genomes for metagenomic binning, comparative biology and taxonomic classification.</title>
        <authorList>
            <person name="Goeker M."/>
        </authorList>
    </citation>
    <scope>NUCLEOTIDE SEQUENCE [LARGE SCALE GENOMIC DNA]</scope>
    <source>
        <strain evidence="2 3">DSM 26377</strain>
    </source>
</reference>
<keyword evidence="3" id="KW-1185">Reference proteome</keyword>
<proteinExistence type="predicted"/>
<keyword evidence="1" id="KW-1133">Transmembrane helix</keyword>
<gene>
    <name evidence="2" type="ORF">DFR24_2887</name>
</gene>
<dbReference type="Pfam" id="PF17784">
    <property type="entry name" value="Sulfotransfer_4"/>
    <property type="match status" value="1"/>
</dbReference>
<sequence>MPLKVIGVGFGRTGTESLYTALNQVGLPCYHMYEVLNNKANKSHLDFWLKVARAAPGTPFDWEREVFSRYAAAVDNPACVPWRELMAAYPDAKLILTTHPKGPDAWWESTMDTIYFTENTWAFKVLEAVTPFGRKFGEMARKLIWQRGHQGTMADRAKAVAYYQQHIETIRREVPADKLLEFRVTEGWGPLCRFLAILEPQTPFPNVNSREQFQKIKRGMAMGAYVILGVAAAAIAGVVYLLT</sequence>
<dbReference type="InterPro" id="IPR040632">
    <property type="entry name" value="Sulfotransfer_4"/>
</dbReference>
<feature type="transmembrane region" description="Helical" evidence="1">
    <location>
        <begin position="220"/>
        <end position="242"/>
    </location>
</feature>
<evidence type="ECO:0000256" key="1">
    <source>
        <dbReference type="SAM" id="Phobius"/>
    </source>
</evidence>
<evidence type="ECO:0000313" key="2">
    <source>
        <dbReference type="EMBL" id="TDU28515.1"/>
    </source>
</evidence>
<keyword evidence="1" id="KW-0812">Transmembrane</keyword>
<dbReference type="AlphaFoldDB" id="A0A4R7P422"/>
<keyword evidence="1" id="KW-0472">Membrane</keyword>
<dbReference type="PANTHER" id="PTHR36978">
    <property type="entry name" value="P-LOOP CONTAINING NUCLEOTIDE TRIPHOSPHATE HYDROLASE"/>
    <property type="match status" value="1"/>
</dbReference>